<name>A0A1H4CS51_9BURK</name>
<keyword evidence="5 6" id="KW-0472">Membrane</keyword>
<evidence type="ECO:0000256" key="1">
    <source>
        <dbReference type="ARBA" id="ARBA00004651"/>
    </source>
</evidence>
<dbReference type="PANTHER" id="PTHR40277">
    <property type="entry name" value="BLL5419 PROTEIN"/>
    <property type="match status" value="1"/>
</dbReference>
<comment type="subcellular location">
    <subcellularLocation>
        <location evidence="1">Cell membrane</location>
        <topology evidence="1">Multi-pass membrane protein</topology>
    </subcellularLocation>
</comment>
<feature type="transmembrane region" description="Helical" evidence="6">
    <location>
        <begin position="207"/>
        <end position="230"/>
    </location>
</feature>
<dbReference type="PANTHER" id="PTHR40277:SF1">
    <property type="entry name" value="BLL5419 PROTEIN"/>
    <property type="match status" value="1"/>
</dbReference>
<feature type="transmembrane region" description="Helical" evidence="6">
    <location>
        <begin position="158"/>
        <end position="178"/>
    </location>
</feature>
<evidence type="ECO:0000256" key="4">
    <source>
        <dbReference type="ARBA" id="ARBA00022989"/>
    </source>
</evidence>
<dbReference type="STRING" id="592050.SAMN05421875_12065"/>
<keyword evidence="3 6" id="KW-0812">Transmembrane</keyword>
<dbReference type="Pfam" id="PF03706">
    <property type="entry name" value="LPG_synthase_TM"/>
    <property type="match status" value="1"/>
</dbReference>
<evidence type="ECO:0000256" key="2">
    <source>
        <dbReference type="ARBA" id="ARBA00022475"/>
    </source>
</evidence>
<protein>
    <recommendedName>
        <fullName evidence="9">Lysylphosphatidylglycerol synthase TM region</fullName>
    </recommendedName>
</protein>
<evidence type="ECO:0000313" key="8">
    <source>
        <dbReference type="Proteomes" id="UP000199002"/>
    </source>
</evidence>
<evidence type="ECO:0000256" key="6">
    <source>
        <dbReference type="SAM" id="Phobius"/>
    </source>
</evidence>
<evidence type="ECO:0000256" key="5">
    <source>
        <dbReference type="ARBA" id="ARBA00023136"/>
    </source>
</evidence>
<evidence type="ECO:0000256" key="3">
    <source>
        <dbReference type="ARBA" id="ARBA00022692"/>
    </source>
</evidence>
<dbReference type="InterPro" id="IPR022791">
    <property type="entry name" value="L-PG_synthase/AglD"/>
</dbReference>
<keyword evidence="4 6" id="KW-1133">Transmembrane helix</keyword>
<dbReference type="EMBL" id="FNQJ01000020">
    <property type="protein sequence ID" value="SEA63197.1"/>
    <property type="molecule type" value="Genomic_DNA"/>
</dbReference>
<proteinExistence type="predicted"/>
<feature type="transmembrane region" description="Helical" evidence="6">
    <location>
        <begin position="39"/>
        <end position="58"/>
    </location>
</feature>
<dbReference type="GO" id="GO:0005886">
    <property type="term" value="C:plasma membrane"/>
    <property type="evidence" value="ECO:0007669"/>
    <property type="project" value="UniProtKB-SubCell"/>
</dbReference>
<evidence type="ECO:0008006" key="9">
    <source>
        <dbReference type="Google" id="ProtNLM"/>
    </source>
</evidence>
<dbReference type="AlphaFoldDB" id="A0A1H4CS51"/>
<dbReference type="GeneID" id="34231884"/>
<evidence type="ECO:0000313" key="7">
    <source>
        <dbReference type="EMBL" id="SEA63197.1"/>
    </source>
</evidence>
<keyword evidence="2" id="KW-1003">Cell membrane</keyword>
<keyword evidence="8" id="KW-1185">Reference proteome</keyword>
<organism evidence="7 8">
    <name type="scientific">Acidovorax soli</name>
    <dbReference type="NCBI Taxonomy" id="592050"/>
    <lineage>
        <taxon>Bacteria</taxon>
        <taxon>Pseudomonadati</taxon>
        <taxon>Pseudomonadota</taxon>
        <taxon>Betaproteobacteria</taxon>
        <taxon>Burkholderiales</taxon>
        <taxon>Comamonadaceae</taxon>
        <taxon>Acidovorax</taxon>
    </lineage>
</organism>
<feature type="transmembrane region" description="Helical" evidence="6">
    <location>
        <begin position="263"/>
        <end position="288"/>
    </location>
</feature>
<reference evidence="8" key="1">
    <citation type="submission" date="2016-10" db="EMBL/GenBank/DDBJ databases">
        <authorList>
            <person name="Varghese N."/>
            <person name="Submissions S."/>
        </authorList>
    </citation>
    <scope>NUCLEOTIDE SEQUENCE [LARGE SCALE GENOMIC DNA]</scope>
    <source>
        <strain evidence="8">DSM 25157</strain>
    </source>
</reference>
<feature type="transmembrane region" description="Helical" evidence="6">
    <location>
        <begin position="237"/>
        <end position="257"/>
    </location>
</feature>
<sequence length="321" mass="32688">MKSSRKILLRALLGLALLGAVLALADPRRVLASLGQAHPGWLLTGFAAAIASNLVSALRWRALARWLGADMGMRDAIRWYFQAIGLNALLPGAVVGGDLYRAVVLRRTGQDAVASSWSVVLDRVSGLWMLCAIGGLGAAASVGTLGAALGLSPALLRGMALCGTALWLVLPWCLPALLRHGAGWRWLAPLRTAAVRPDFQCQLGRQALASGAVQVLSAAALAAGGLALGIQLPPAAWAWAIAPVFLMAALPVSVGGWGTREAAAVAALAPFGVAVPAAVGAAMLYGVYGLVQGALGALAFGLPSRGQTVAAIDPAQDGHGN</sequence>
<gene>
    <name evidence="7" type="ORF">SAMN05421875_12065</name>
</gene>
<dbReference type="Proteomes" id="UP000199002">
    <property type="component" value="Unassembled WGS sequence"/>
</dbReference>
<feature type="transmembrane region" description="Helical" evidence="6">
    <location>
        <begin position="127"/>
        <end position="151"/>
    </location>
</feature>
<accession>A0A1H4CS51</accession>
<dbReference type="RefSeq" id="WP_092699322.1">
    <property type="nucleotide sequence ID" value="NZ_CAXIQL010000059.1"/>
</dbReference>